<protein>
    <submittedName>
        <fullName evidence="1">Uncharacterized protein</fullName>
    </submittedName>
</protein>
<gene>
    <name evidence="1" type="ORF">SCSS39_00237</name>
</gene>
<dbReference type="RefSeq" id="WP_144207157.1">
    <property type="nucleotide sequence ID" value="NZ_CABHMZ010000003.1"/>
</dbReference>
<dbReference type="OrthoDB" id="2243470at2"/>
<proteinExistence type="predicted"/>
<accession>A0A564S811</accession>
<evidence type="ECO:0000313" key="1">
    <source>
        <dbReference type="EMBL" id="VUW91267.1"/>
    </source>
</evidence>
<sequence length="92" mass="10699">MIKKVKNNALLIAILVTLFSLGAKNIVSAAYIAEVVHTRYDVHLVMGGTTRTTYSWMNLYYHRGFKLNRIETLRRDYGINPGFLHIYHYSTY</sequence>
<reference evidence="1 2" key="1">
    <citation type="submission" date="2019-07" db="EMBL/GenBank/DDBJ databases">
        <authorList>
            <person name="Hibberd C M."/>
            <person name="Gehrig L. J."/>
            <person name="Chang H.-W."/>
            <person name="Venkatesh S."/>
        </authorList>
    </citation>
    <scope>NUCLEOTIDE SEQUENCE [LARGE SCALE GENOMIC DNA]</scope>
    <source>
        <strain evidence="1">Streptococcus_constellatus_SS_Bg39</strain>
    </source>
</reference>
<evidence type="ECO:0000313" key="2">
    <source>
        <dbReference type="Proteomes" id="UP000385544"/>
    </source>
</evidence>
<organism evidence="1 2">
    <name type="scientific">Streptococcus constellatus</name>
    <dbReference type="NCBI Taxonomy" id="76860"/>
    <lineage>
        <taxon>Bacteria</taxon>
        <taxon>Bacillati</taxon>
        <taxon>Bacillota</taxon>
        <taxon>Bacilli</taxon>
        <taxon>Lactobacillales</taxon>
        <taxon>Streptococcaceae</taxon>
        <taxon>Streptococcus</taxon>
        <taxon>Streptococcus anginosus group</taxon>
    </lineage>
</organism>
<dbReference type="Proteomes" id="UP000385544">
    <property type="component" value="Unassembled WGS sequence"/>
</dbReference>
<dbReference type="AlphaFoldDB" id="A0A564S811"/>
<dbReference type="EMBL" id="CABHMZ010000003">
    <property type="protein sequence ID" value="VUW91267.1"/>
    <property type="molecule type" value="Genomic_DNA"/>
</dbReference>
<name>A0A564S811_STRCV</name>